<dbReference type="OrthoDB" id="440230at2759"/>
<dbReference type="Proteomes" id="UP000604046">
    <property type="component" value="Unassembled WGS sequence"/>
</dbReference>
<evidence type="ECO:0000313" key="2">
    <source>
        <dbReference type="EMBL" id="CAE7236995.1"/>
    </source>
</evidence>
<reference evidence="2" key="1">
    <citation type="submission" date="2021-02" db="EMBL/GenBank/DDBJ databases">
        <authorList>
            <person name="Dougan E. K."/>
            <person name="Rhodes N."/>
            <person name="Thang M."/>
            <person name="Chan C."/>
        </authorList>
    </citation>
    <scope>NUCLEOTIDE SEQUENCE</scope>
</reference>
<evidence type="ECO:0000256" key="1">
    <source>
        <dbReference type="SAM" id="MobiDB-lite"/>
    </source>
</evidence>
<keyword evidence="3" id="KW-1185">Reference proteome</keyword>
<feature type="region of interest" description="Disordered" evidence="1">
    <location>
        <begin position="381"/>
        <end position="407"/>
    </location>
</feature>
<organism evidence="2 3">
    <name type="scientific">Symbiodinium natans</name>
    <dbReference type="NCBI Taxonomy" id="878477"/>
    <lineage>
        <taxon>Eukaryota</taxon>
        <taxon>Sar</taxon>
        <taxon>Alveolata</taxon>
        <taxon>Dinophyceae</taxon>
        <taxon>Suessiales</taxon>
        <taxon>Symbiodiniaceae</taxon>
        <taxon>Symbiodinium</taxon>
    </lineage>
</organism>
<protein>
    <submittedName>
        <fullName evidence="2">RYR1 protein</fullName>
    </submittedName>
</protein>
<gene>
    <name evidence="2" type="primary">RYR1</name>
    <name evidence="2" type="ORF">SNAT2548_LOCUS10262</name>
</gene>
<sequence length="999" mass="112565">MVAERQPVPGFLTSNFTTVIRTQDRVPQAFAETLPPPPTPARKFAFSEDLLIKLLAGPSPELRQHWAEEICQGEKFQRFMQQMIRRKDDRRISGQYRVLMNFVLQQCNQRRLMATLCAIRDDDLSVDEQVLVAQVLYSCLSNVQPSVATKPIQAPDTLRKARASETGLGQIMKLRVPGAPGLTIKAVPQVGRQVGENFSGQTRLIDWSDWQEKPEVKDPNEIIVWLAKTESALQQPVEKRKECRMILAHTRPLKMELAESEAQKAEDKAHFKERYKHDTGEPVEVFQLDFQDTIYYQLQFMSGKRLDPFLEKDDIEMVSDEPPKVVIQGLTQGMVSQDTSDDKSKGNTSFAFEKGPGRNESIVEYILRLVEAIESRLRRELESDKDQVDQEQDDDKQDDSGNAAKEDPTGIVRFMNSLLKWTRVAKATARNLDSLGDGQVAAGGQDIDAAATKDDADNTNVIASMSYVRLNSQLRPIQRILALAVLAVATKQPHKFSESMTRILTLVDSLDPTVAQSMCDAVLQLLNIPRNLARFTRANVEKVLSSMTQAFYVPEKAEWAPWDAAQVRCAHLRVTLKPEAKDIAESKEPASSRIISPLLAILQKAETSQEQRAFIFNIIRQGMRSLVVSYEIVSAVSFTSSSTQKSTKTKGSTVQPLLQVLRPLERSVDRLSELENFHDLFRDLSVAFSSASVLKKVCLVSHPEGHAMLIVEDVVPKLMRVIGEIKDFLPRFKDATAFKLDTPSACIDPQTRKVIANKYLLLPYVFNTRLFRELCGAISNVGQCLSNLQSDLLTNTNCVPILQLLAYDLGDGLRDLYNMLKDVEVDTGTRNMSLLDHVDTDVTNLIDAMAHIVHTCNRKMHARVVEVMYTLLHSWGPQMPRKECKKQDVLKASHDYRIVSHILTKSSDDGHRSHKETQTVFRDSRSDRSFTFSLWAKTDKDVKVDLKIEWDCFSTSMSHTELAQAVKDGKDRLPIEASFKLLRRQGLSAEQGAPSEIIV</sequence>
<proteinExistence type="predicted"/>
<dbReference type="AlphaFoldDB" id="A0A812L787"/>
<accession>A0A812L787</accession>
<feature type="region of interest" description="Disordered" evidence="1">
    <location>
        <begin position="335"/>
        <end position="354"/>
    </location>
</feature>
<name>A0A812L787_9DINO</name>
<comment type="caution">
    <text evidence="2">The sequence shown here is derived from an EMBL/GenBank/DDBJ whole genome shotgun (WGS) entry which is preliminary data.</text>
</comment>
<evidence type="ECO:0000313" key="3">
    <source>
        <dbReference type="Proteomes" id="UP000604046"/>
    </source>
</evidence>
<dbReference type="EMBL" id="CAJNDS010000839">
    <property type="protein sequence ID" value="CAE7236995.1"/>
    <property type="molecule type" value="Genomic_DNA"/>
</dbReference>